<organism evidence="8">
    <name type="scientific">hydrothermal vent metagenome</name>
    <dbReference type="NCBI Taxonomy" id="652676"/>
    <lineage>
        <taxon>unclassified sequences</taxon>
        <taxon>metagenomes</taxon>
        <taxon>ecological metagenomes</taxon>
    </lineage>
</organism>
<dbReference type="NCBIfam" id="TIGR03013">
    <property type="entry name" value="EpsB_2"/>
    <property type="match status" value="1"/>
</dbReference>
<feature type="transmembrane region" description="Helical" evidence="6">
    <location>
        <begin position="12"/>
        <end position="34"/>
    </location>
</feature>
<dbReference type="GO" id="GO:0016780">
    <property type="term" value="F:phosphotransferase activity, for other substituted phosphate groups"/>
    <property type="evidence" value="ECO:0007669"/>
    <property type="project" value="TreeGrafter"/>
</dbReference>
<reference evidence="8" key="1">
    <citation type="submission" date="2018-06" db="EMBL/GenBank/DDBJ databases">
        <authorList>
            <person name="Zhirakovskaya E."/>
        </authorList>
    </citation>
    <scope>NUCLEOTIDE SEQUENCE</scope>
</reference>
<evidence type="ECO:0000256" key="6">
    <source>
        <dbReference type="SAM" id="Phobius"/>
    </source>
</evidence>
<feature type="transmembrane region" description="Helical" evidence="6">
    <location>
        <begin position="277"/>
        <end position="300"/>
    </location>
</feature>
<evidence type="ECO:0000256" key="1">
    <source>
        <dbReference type="ARBA" id="ARBA00004141"/>
    </source>
</evidence>
<keyword evidence="5 6" id="KW-0472">Membrane</keyword>
<dbReference type="AlphaFoldDB" id="A0A3B0ZGU1"/>
<dbReference type="InterPro" id="IPR017475">
    <property type="entry name" value="EPS_sugar_tfrase"/>
</dbReference>
<evidence type="ECO:0000259" key="7">
    <source>
        <dbReference type="Pfam" id="PF02397"/>
    </source>
</evidence>
<feature type="transmembrane region" description="Helical" evidence="6">
    <location>
        <begin position="110"/>
        <end position="133"/>
    </location>
</feature>
<evidence type="ECO:0000256" key="4">
    <source>
        <dbReference type="ARBA" id="ARBA00022989"/>
    </source>
</evidence>
<feature type="transmembrane region" description="Helical" evidence="6">
    <location>
        <begin position="46"/>
        <end position="68"/>
    </location>
</feature>
<dbReference type="Pfam" id="PF13727">
    <property type="entry name" value="CoA_binding_3"/>
    <property type="match status" value="1"/>
</dbReference>
<proteinExistence type="predicted"/>
<feature type="transmembrane region" description="Helical" evidence="6">
    <location>
        <begin position="80"/>
        <end position="104"/>
    </location>
</feature>
<protein>
    <submittedName>
        <fullName evidence="8">FIG071646: Sugar transferase</fullName>
    </submittedName>
</protein>
<dbReference type="Pfam" id="PF02397">
    <property type="entry name" value="Bac_transf"/>
    <property type="match status" value="1"/>
</dbReference>
<dbReference type="PANTHER" id="PTHR30576">
    <property type="entry name" value="COLANIC BIOSYNTHESIS UDP-GLUCOSE LIPID CARRIER TRANSFERASE"/>
    <property type="match status" value="1"/>
</dbReference>
<evidence type="ECO:0000256" key="2">
    <source>
        <dbReference type="ARBA" id="ARBA00022679"/>
    </source>
</evidence>
<evidence type="ECO:0000313" key="8">
    <source>
        <dbReference type="EMBL" id="VAW88300.1"/>
    </source>
</evidence>
<accession>A0A3B0ZGU1</accession>
<dbReference type="NCBIfam" id="TIGR03025">
    <property type="entry name" value="EPS_sugtrans"/>
    <property type="match status" value="1"/>
</dbReference>
<dbReference type="PANTHER" id="PTHR30576:SF0">
    <property type="entry name" value="UNDECAPRENYL-PHOSPHATE N-ACETYLGALACTOSAMINYL 1-PHOSPHATE TRANSFERASE-RELATED"/>
    <property type="match status" value="1"/>
</dbReference>
<dbReference type="GO" id="GO:0016020">
    <property type="term" value="C:membrane"/>
    <property type="evidence" value="ECO:0007669"/>
    <property type="project" value="UniProtKB-SubCell"/>
</dbReference>
<evidence type="ECO:0000256" key="5">
    <source>
        <dbReference type="ARBA" id="ARBA00023136"/>
    </source>
</evidence>
<dbReference type="InterPro" id="IPR017464">
    <property type="entry name" value="Sugar_tfrase_EpsB_2"/>
</dbReference>
<dbReference type="InterPro" id="IPR003362">
    <property type="entry name" value="Bact_transf"/>
</dbReference>
<keyword evidence="3 6" id="KW-0812">Transmembrane</keyword>
<keyword evidence="4 6" id="KW-1133">Transmembrane helix</keyword>
<dbReference type="Gene3D" id="3.40.50.720">
    <property type="entry name" value="NAD(P)-binding Rossmann-like Domain"/>
    <property type="match status" value="1"/>
</dbReference>
<comment type="subcellular location">
    <subcellularLocation>
        <location evidence="1">Membrane</location>
        <topology evidence="1">Multi-pass membrane protein</topology>
    </subcellularLocation>
</comment>
<evidence type="ECO:0000256" key="3">
    <source>
        <dbReference type="ARBA" id="ARBA00022692"/>
    </source>
</evidence>
<sequence>MVRLFRHYIPKSLLVLAVLEVIILLLALILSVSLRLGLDNEILSELTFPQLAVFCFVILGTMISMGLYRRDAHNSKFDIVVRVVLAFTLATGFMILLFYIWPALFLGRGIMAIALACGFVGVVFVRLFLFDYFDAAFSHKRVIIIGTGKRAMCIEDVCKLTTLRSFEVVGYWSLKDESSMIDTRHILNVDSIKLLDLVKSKDVVEIIVAVDDRRKSLPINELLDCKMSGVEVIDLVTFLEKQTGKINVHEINPSGLIFADGYSHTVLKPVSKRLVDIVISVIILLVSLPVMMMAALAIWIESGCKGSVFYSQIRVGAGGRKFSIYKFRSMIIDAEKNGAQYAEEKDSRITKIGHFIRKSRIDELPQLINVLRGEMSFVGPRPERPEFVEQLKKKIPYYNLRHSLKPGITGWAQICYPYGANDEDSMQKLQFDLYYMKNYSIFLDLSVIFQTVSVILWRKGSR</sequence>
<name>A0A3B0ZGU1_9ZZZZ</name>
<keyword evidence="2 8" id="KW-0808">Transferase</keyword>
<dbReference type="EMBL" id="UOFO01000143">
    <property type="protein sequence ID" value="VAW88300.1"/>
    <property type="molecule type" value="Genomic_DNA"/>
</dbReference>
<gene>
    <name evidence="8" type="ORF">MNBD_GAMMA16-669</name>
</gene>
<feature type="domain" description="Bacterial sugar transferase" evidence="7">
    <location>
        <begin position="272"/>
        <end position="456"/>
    </location>
</feature>